<organism evidence="13 14">
    <name type="scientific">Cryptococcus depauperatus CBS 7841</name>
    <dbReference type="NCBI Taxonomy" id="1295531"/>
    <lineage>
        <taxon>Eukaryota</taxon>
        <taxon>Fungi</taxon>
        <taxon>Dikarya</taxon>
        <taxon>Basidiomycota</taxon>
        <taxon>Agaricomycotina</taxon>
        <taxon>Tremellomycetes</taxon>
        <taxon>Tremellales</taxon>
        <taxon>Cryptococcaceae</taxon>
        <taxon>Cryptococcus</taxon>
    </lineage>
</organism>
<dbReference type="GO" id="GO:1990189">
    <property type="term" value="F:protein N-terminal-serine acetyltransferase activity"/>
    <property type="evidence" value="ECO:0007669"/>
    <property type="project" value="UniProtKB-EC"/>
</dbReference>
<evidence type="ECO:0000259" key="12">
    <source>
        <dbReference type="PROSITE" id="PS51186"/>
    </source>
</evidence>
<comment type="catalytic activity">
    <reaction evidence="11">
        <text>N-terminal L-seryl-[histone H4] + acetyl-CoA = N-terminal N(alpha)-acetyl-L-seryl-[histone H4] + CoA + H(+)</text>
        <dbReference type="Rhea" id="RHEA:50596"/>
        <dbReference type="Rhea" id="RHEA-COMP:12740"/>
        <dbReference type="Rhea" id="RHEA-COMP:12743"/>
        <dbReference type="ChEBI" id="CHEBI:15378"/>
        <dbReference type="ChEBI" id="CHEBI:57287"/>
        <dbReference type="ChEBI" id="CHEBI:57288"/>
        <dbReference type="ChEBI" id="CHEBI:64738"/>
        <dbReference type="ChEBI" id="CHEBI:83690"/>
        <dbReference type="EC" id="2.3.1.257"/>
    </reaction>
</comment>
<dbReference type="Proteomes" id="UP000094043">
    <property type="component" value="Chromosome 1"/>
</dbReference>
<comment type="subcellular location">
    <subcellularLocation>
        <location evidence="2">Cytoplasm</location>
    </subcellularLocation>
    <subcellularLocation>
        <location evidence="1">Nucleus</location>
    </subcellularLocation>
</comment>
<accession>A0AAJ8LYL9</accession>
<evidence type="ECO:0000256" key="11">
    <source>
        <dbReference type="ARBA" id="ARBA00049524"/>
    </source>
</evidence>
<evidence type="ECO:0000256" key="2">
    <source>
        <dbReference type="ARBA" id="ARBA00004496"/>
    </source>
</evidence>
<evidence type="ECO:0000256" key="7">
    <source>
        <dbReference type="ARBA" id="ARBA00022679"/>
    </source>
</evidence>
<evidence type="ECO:0000256" key="8">
    <source>
        <dbReference type="ARBA" id="ARBA00023242"/>
    </source>
</evidence>
<dbReference type="EC" id="2.3.1.257" evidence="4"/>
<dbReference type="InterPro" id="IPR000182">
    <property type="entry name" value="GNAT_dom"/>
</dbReference>
<reference evidence="13" key="2">
    <citation type="journal article" date="2022" name="Elife">
        <title>Obligate sexual reproduction of a homothallic fungus closely related to the Cryptococcus pathogenic species complex.</title>
        <authorList>
            <person name="Passer A.R."/>
            <person name="Clancey S.A."/>
            <person name="Shea T."/>
            <person name="David-Palma M."/>
            <person name="Averette A.F."/>
            <person name="Boekhout T."/>
            <person name="Porcel B.M."/>
            <person name="Nowrousian M."/>
            <person name="Cuomo C.A."/>
            <person name="Sun S."/>
            <person name="Heitman J."/>
            <person name="Coelho M.A."/>
        </authorList>
    </citation>
    <scope>NUCLEOTIDE SEQUENCE</scope>
    <source>
        <strain evidence="13">CBS 7841</strain>
    </source>
</reference>
<dbReference type="InterPro" id="IPR016181">
    <property type="entry name" value="Acyl_CoA_acyltransferase"/>
</dbReference>
<evidence type="ECO:0000256" key="4">
    <source>
        <dbReference type="ARBA" id="ARBA00012950"/>
    </source>
</evidence>
<dbReference type="GO" id="GO:0005634">
    <property type="term" value="C:nucleus"/>
    <property type="evidence" value="ECO:0007669"/>
    <property type="project" value="UniProtKB-SubCell"/>
</dbReference>
<sequence length="236" mass="26667">MATVKIKLVNNASPITLAPDLPILGRLPNGNPYSIVLLSSSHLSRETKEILFTILDQNMYLLQSKSSFPYTKTEKMAEMFDSDSRFLLLFNSHIDITSQSCPLHDPSLKRSGSWQKGGEIAGFAEFRFDTEETLSDRDAEVVYLYEIQFLQTMRGQGIARKMMGIVEEIGKRAEMEKVMLTCLKSNQGALEFYKKLGYEPDEIDLTRLDQERSGSDNGDKAEDIEVDYVILSKSLS</sequence>
<dbReference type="SUPFAM" id="SSF55729">
    <property type="entry name" value="Acyl-CoA N-acyltransferases (Nat)"/>
    <property type="match status" value="1"/>
</dbReference>
<dbReference type="GO" id="GO:0043998">
    <property type="term" value="F:histone H2A acetyltransferase activity"/>
    <property type="evidence" value="ECO:0007669"/>
    <property type="project" value="InterPro"/>
</dbReference>
<proteinExistence type="inferred from homology"/>
<keyword evidence="8" id="KW-0539">Nucleus</keyword>
<evidence type="ECO:0000256" key="1">
    <source>
        <dbReference type="ARBA" id="ARBA00004123"/>
    </source>
</evidence>
<keyword evidence="9" id="KW-0012">Acyltransferase</keyword>
<dbReference type="GeneID" id="91084499"/>
<dbReference type="PANTHER" id="PTHR20531:SF1">
    <property type="entry name" value="N-ALPHA-ACETYLTRANSFERASE 40"/>
    <property type="match status" value="1"/>
</dbReference>
<dbReference type="PANTHER" id="PTHR20531">
    <property type="entry name" value="N-ALPHA-ACETYLTRANSFERASE 40"/>
    <property type="match status" value="1"/>
</dbReference>
<dbReference type="PROSITE" id="PS51186">
    <property type="entry name" value="GNAT"/>
    <property type="match status" value="1"/>
</dbReference>
<dbReference type="InterPro" id="IPR039949">
    <property type="entry name" value="NAA40"/>
</dbReference>
<dbReference type="AlphaFoldDB" id="A0AAJ8LYL9"/>
<dbReference type="GO" id="GO:0005737">
    <property type="term" value="C:cytoplasm"/>
    <property type="evidence" value="ECO:0007669"/>
    <property type="project" value="UniProtKB-SubCell"/>
</dbReference>
<evidence type="ECO:0000256" key="6">
    <source>
        <dbReference type="ARBA" id="ARBA00022490"/>
    </source>
</evidence>
<dbReference type="Gene3D" id="3.40.630.30">
    <property type="match status" value="1"/>
</dbReference>
<evidence type="ECO:0000256" key="5">
    <source>
        <dbReference type="ARBA" id="ARBA00015043"/>
    </source>
</evidence>
<keyword evidence="7" id="KW-0808">Transferase</keyword>
<dbReference type="KEGG" id="cdep:91084499"/>
<evidence type="ECO:0000256" key="3">
    <source>
        <dbReference type="ARBA" id="ARBA00008870"/>
    </source>
</evidence>
<dbReference type="Pfam" id="PF00583">
    <property type="entry name" value="Acetyltransf_1"/>
    <property type="match status" value="1"/>
</dbReference>
<gene>
    <name evidence="13" type="ORF">L203_100283</name>
</gene>
<evidence type="ECO:0000256" key="9">
    <source>
        <dbReference type="ARBA" id="ARBA00023315"/>
    </source>
</evidence>
<dbReference type="CDD" id="cd04301">
    <property type="entry name" value="NAT_SF"/>
    <property type="match status" value="1"/>
</dbReference>
<reference evidence="13" key="1">
    <citation type="submission" date="2016-06" db="EMBL/GenBank/DDBJ databases">
        <authorList>
            <person name="Cuomo C."/>
            <person name="Litvintseva A."/>
            <person name="Heitman J."/>
            <person name="Chen Y."/>
            <person name="Sun S."/>
            <person name="Springer D."/>
            <person name="Dromer F."/>
            <person name="Young S."/>
            <person name="Zeng Q."/>
            <person name="Chapman S."/>
            <person name="Gujja S."/>
            <person name="Saif S."/>
            <person name="Birren B."/>
        </authorList>
    </citation>
    <scope>NUCLEOTIDE SEQUENCE</scope>
    <source>
        <strain evidence="13">CBS 7841</strain>
    </source>
</reference>
<comment type="similarity">
    <text evidence="3">Belongs to the acetyltransferase family. NAA40 subfamily.</text>
</comment>
<dbReference type="RefSeq" id="XP_066065842.1">
    <property type="nucleotide sequence ID" value="XM_066209745.1"/>
</dbReference>
<dbReference type="EMBL" id="CP143784">
    <property type="protein sequence ID" value="WVN85141.1"/>
    <property type="molecule type" value="Genomic_DNA"/>
</dbReference>
<name>A0AAJ8LYL9_9TREE</name>
<feature type="domain" description="N-acetyltransferase" evidence="12">
    <location>
        <begin position="66"/>
        <end position="225"/>
    </location>
</feature>
<reference evidence="13" key="3">
    <citation type="submission" date="2024-01" db="EMBL/GenBank/DDBJ databases">
        <authorList>
            <person name="Coelho M.A."/>
            <person name="David-Palma M."/>
            <person name="Shea T."/>
            <person name="Sun S."/>
            <person name="Cuomo C.A."/>
            <person name="Heitman J."/>
        </authorList>
    </citation>
    <scope>NUCLEOTIDE SEQUENCE</scope>
    <source>
        <strain evidence="13">CBS 7841</strain>
    </source>
</reference>
<evidence type="ECO:0000313" key="13">
    <source>
        <dbReference type="EMBL" id="WVN85141.1"/>
    </source>
</evidence>
<keyword evidence="6" id="KW-0963">Cytoplasm</keyword>
<comment type="catalytic activity">
    <reaction evidence="10">
        <text>N-terminal L-seryl-[histone H2A] + acetyl-CoA = N-terminal N(alpha)-acetyl-L-seryl-[histone H2A] + CoA + H(+)</text>
        <dbReference type="Rhea" id="RHEA:50600"/>
        <dbReference type="Rhea" id="RHEA-COMP:12742"/>
        <dbReference type="Rhea" id="RHEA-COMP:12744"/>
        <dbReference type="ChEBI" id="CHEBI:15378"/>
        <dbReference type="ChEBI" id="CHEBI:57287"/>
        <dbReference type="ChEBI" id="CHEBI:57288"/>
        <dbReference type="ChEBI" id="CHEBI:64738"/>
        <dbReference type="ChEBI" id="CHEBI:83690"/>
        <dbReference type="EC" id="2.3.1.257"/>
    </reaction>
</comment>
<keyword evidence="14" id="KW-1185">Reference proteome</keyword>
<evidence type="ECO:0000313" key="14">
    <source>
        <dbReference type="Proteomes" id="UP000094043"/>
    </source>
</evidence>
<protein>
    <recommendedName>
        <fullName evidence="5">N-alpha-acetyltransferase 40</fullName>
        <ecNumber evidence="4">2.3.1.257</ecNumber>
    </recommendedName>
</protein>
<dbReference type="GO" id="GO:0010485">
    <property type="term" value="F:histone H4 acetyltransferase activity"/>
    <property type="evidence" value="ECO:0007669"/>
    <property type="project" value="InterPro"/>
</dbReference>
<evidence type="ECO:0000256" key="10">
    <source>
        <dbReference type="ARBA" id="ARBA00047821"/>
    </source>
</evidence>